<dbReference type="GO" id="GO:0047884">
    <property type="term" value="F:FAD diphosphatase activity"/>
    <property type="evidence" value="ECO:0007669"/>
    <property type="project" value="UniProtKB-EC"/>
</dbReference>
<reference evidence="5" key="1">
    <citation type="submission" date="2018-06" db="EMBL/GenBank/DDBJ databases">
        <authorList>
            <person name="Zhirakovskaya E."/>
        </authorList>
    </citation>
    <scope>NUCLEOTIDE SEQUENCE</scope>
</reference>
<feature type="domain" description="Nudix hydrolase" evidence="4">
    <location>
        <begin position="57"/>
        <end position="184"/>
    </location>
</feature>
<protein>
    <submittedName>
        <fullName evidence="5">FAD pyrophosphatase</fullName>
        <ecNumber evidence="5">3.6.1.18</ecNumber>
    </submittedName>
</protein>
<dbReference type="PANTHER" id="PTHR43222">
    <property type="entry name" value="NUDIX HYDROLASE 23"/>
    <property type="match status" value="1"/>
</dbReference>
<dbReference type="PANTHER" id="PTHR43222:SF2">
    <property type="entry name" value="NUDIX HYDROLASE 23, CHLOROPLASTIC"/>
    <property type="match status" value="1"/>
</dbReference>
<evidence type="ECO:0000256" key="2">
    <source>
        <dbReference type="ARBA" id="ARBA00022801"/>
    </source>
</evidence>
<dbReference type="Pfam" id="PF14803">
    <property type="entry name" value="Zn_ribbon_Nudix"/>
    <property type="match status" value="1"/>
</dbReference>
<dbReference type="Gene3D" id="3.90.79.10">
    <property type="entry name" value="Nucleoside Triphosphate Pyrophosphohydrolase"/>
    <property type="match status" value="1"/>
</dbReference>
<dbReference type="AlphaFoldDB" id="A0A3B0ZBD6"/>
<dbReference type="InterPro" id="IPR029401">
    <property type="entry name" value="Nudix_N"/>
</dbReference>
<comment type="cofactor">
    <cofactor evidence="1">
        <name>Mg(2+)</name>
        <dbReference type="ChEBI" id="CHEBI:18420"/>
    </cofactor>
</comment>
<dbReference type="InterPro" id="IPR000086">
    <property type="entry name" value="NUDIX_hydrolase_dom"/>
</dbReference>
<dbReference type="PROSITE" id="PS51462">
    <property type="entry name" value="NUDIX"/>
    <property type="match status" value="1"/>
</dbReference>
<dbReference type="PRINTS" id="PR00502">
    <property type="entry name" value="NUDIXFAMILY"/>
</dbReference>
<dbReference type="EC" id="3.6.1.18" evidence="5"/>
<keyword evidence="2 5" id="KW-0378">Hydrolase</keyword>
<proteinExistence type="predicted"/>
<dbReference type="PROSITE" id="PS00893">
    <property type="entry name" value="NUDIX_BOX"/>
    <property type="match status" value="1"/>
</dbReference>
<accession>A0A3B0ZBD6</accession>
<dbReference type="EMBL" id="UOFK01000137">
    <property type="protein sequence ID" value="VAW78016.1"/>
    <property type="molecule type" value="Genomic_DNA"/>
</dbReference>
<sequence length="203" mass="23092">MTGDSGLSSGKRTHPINQETKVKFCSTCGDNVSLRIPNGDNRERYVCNSCGEIHYQNPKIVAGCIPEWEGKILLCRRAIQPRHGLWTLPAGFMENGETTEQAAMRETREEAGARISIDSLYGLFSIPHISQVYMLYRGELCDGHFEPGIESLECEMFDAQTIPWDNLAFHVVKETLERYFKDKQNGNNFPLQRGKITKHPQRE</sequence>
<evidence type="ECO:0000259" key="4">
    <source>
        <dbReference type="PROSITE" id="PS51462"/>
    </source>
</evidence>
<dbReference type="CDD" id="cd04511">
    <property type="entry name" value="NUDIX_Hydrolase"/>
    <property type="match status" value="1"/>
</dbReference>
<evidence type="ECO:0000256" key="3">
    <source>
        <dbReference type="ARBA" id="ARBA00022842"/>
    </source>
</evidence>
<dbReference type="InterPro" id="IPR015797">
    <property type="entry name" value="NUDIX_hydrolase-like_dom_sf"/>
</dbReference>
<evidence type="ECO:0000313" key="5">
    <source>
        <dbReference type="EMBL" id="VAW78016.1"/>
    </source>
</evidence>
<dbReference type="SUPFAM" id="SSF55811">
    <property type="entry name" value="Nudix"/>
    <property type="match status" value="1"/>
</dbReference>
<dbReference type="Gene3D" id="2.20.70.10">
    <property type="match status" value="1"/>
</dbReference>
<keyword evidence="3" id="KW-0460">Magnesium</keyword>
<gene>
    <name evidence="5" type="ORF">MNBD_GAMMA13-555</name>
</gene>
<dbReference type="InterPro" id="IPR020084">
    <property type="entry name" value="NUDIX_hydrolase_CS"/>
</dbReference>
<name>A0A3B0ZBD6_9ZZZZ</name>
<organism evidence="5">
    <name type="scientific">hydrothermal vent metagenome</name>
    <dbReference type="NCBI Taxonomy" id="652676"/>
    <lineage>
        <taxon>unclassified sequences</taxon>
        <taxon>metagenomes</taxon>
        <taxon>ecological metagenomes</taxon>
    </lineage>
</organism>
<evidence type="ECO:0000256" key="1">
    <source>
        <dbReference type="ARBA" id="ARBA00001946"/>
    </source>
</evidence>
<dbReference type="InterPro" id="IPR020476">
    <property type="entry name" value="Nudix_hydrolase"/>
</dbReference>
<dbReference type="Pfam" id="PF00293">
    <property type="entry name" value="NUDIX"/>
    <property type="match status" value="1"/>
</dbReference>